<proteinExistence type="predicted"/>
<name>A0A8S9U8A9_PHYIN</name>
<feature type="compositionally biased region" description="Basic and acidic residues" evidence="1">
    <location>
        <begin position="1"/>
        <end position="17"/>
    </location>
</feature>
<feature type="compositionally biased region" description="Basic residues" evidence="1">
    <location>
        <begin position="22"/>
        <end position="36"/>
    </location>
</feature>
<dbReference type="Proteomes" id="UP000704712">
    <property type="component" value="Unassembled WGS sequence"/>
</dbReference>
<evidence type="ECO:0000313" key="3">
    <source>
        <dbReference type="Proteomes" id="UP000704712"/>
    </source>
</evidence>
<protein>
    <submittedName>
        <fullName evidence="2">Uncharacterized protein</fullName>
    </submittedName>
</protein>
<sequence>MTRSKDGAGGRGRERGNGRGRMSGRGRGRGRGRGCGRGRGDSQYRQSYEVPEWQRTEVRAQFKALVQYRWNHCHTDAMGIAFLLDPNTDTKQFINGDEAKSIKEACDYAKRSKMLERLQLTWTQQSMDICTTLLVKRSAGLERPKRILLESIRVIGGPFTLKKMICIGSSRY</sequence>
<accession>A0A8S9U8A9</accession>
<dbReference type="AlphaFoldDB" id="A0A8S9U8A9"/>
<dbReference type="EMBL" id="JAACNO010001835">
    <property type="protein sequence ID" value="KAF4137315.1"/>
    <property type="molecule type" value="Genomic_DNA"/>
</dbReference>
<feature type="region of interest" description="Disordered" evidence="1">
    <location>
        <begin position="1"/>
        <end position="43"/>
    </location>
</feature>
<reference evidence="2" key="1">
    <citation type="submission" date="2020-03" db="EMBL/GenBank/DDBJ databases">
        <title>Hybrid Assembly of Korean Phytophthora infestans isolates.</title>
        <authorList>
            <person name="Prokchorchik M."/>
            <person name="Lee Y."/>
            <person name="Seo J."/>
            <person name="Cho J.-H."/>
            <person name="Park Y.-E."/>
            <person name="Jang D.-C."/>
            <person name="Im J.-S."/>
            <person name="Choi J.-G."/>
            <person name="Park H.-J."/>
            <person name="Lee G.-B."/>
            <person name="Lee Y.-G."/>
            <person name="Hong S.-Y."/>
            <person name="Cho K."/>
            <person name="Sohn K.H."/>
        </authorList>
    </citation>
    <scope>NUCLEOTIDE SEQUENCE</scope>
    <source>
        <strain evidence="2">KR_2_A2</strain>
    </source>
</reference>
<gene>
    <name evidence="2" type="ORF">GN958_ATG13484</name>
</gene>
<comment type="caution">
    <text evidence="2">The sequence shown here is derived from an EMBL/GenBank/DDBJ whole genome shotgun (WGS) entry which is preliminary data.</text>
</comment>
<organism evidence="2 3">
    <name type="scientific">Phytophthora infestans</name>
    <name type="common">Potato late blight agent</name>
    <name type="synonym">Botrytis infestans</name>
    <dbReference type="NCBI Taxonomy" id="4787"/>
    <lineage>
        <taxon>Eukaryota</taxon>
        <taxon>Sar</taxon>
        <taxon>Stramenopiles</taxon>
        <taxon>Oomycota</taxon>
        <taxon>Peronosporomycetes</taxon>
        <taxon>Peronosporales</taxon>
        <taxon>Peronosporaceae</taxon>
        <taxon>Phytophthora</taxon>
    </lineage>
</organism>
<evidence type="ECO:0000313" key="2">
    <source>
        <dbReference type="EMBL" id="KAF4137315.1"/>
    </source>
</evidence>
<evidence type="ECO:0000256" key="1">
    <source>
        <dbReference type="SAM" id="MobiDB-lite"/>
    </source>
</evidence>